<gene>
    <name evidence="3" type="ORF">TSPGSL018_20892</name>
</gene>
<name>A0A061QXZ2_9CHLO</name>
<dbReference type="AlphaFoldDB" id="A0A061QXZ2"/>
<accession>A0A061QXZ2</accession>
<keyword evidence="1" id="KW-0175">Coiled coil</keyword>
<evidence type="ECO:0000256" key="1">
    <source>
        <dbReference type="SAM" id="Coils"/>
    </source>
</evidence>
<evidence type="ECO:0000313" key="3">
    <source>
        <dbReference type="EMBL" id="JAC63344.1"/>
    </source>
</evidence>
<feature type="coiled-coil region" evidence="1">
    <location>
        <begin position="305"/>
        <end position="335"/>
    </location>
</feature>
<feature type="region of interest" description="Disordered" evidence="2">
    <location>
        <begin position="202"/>
        <end position="293"/>
    </location>
</feature>
<sequence length="541" mass="59840">ANNEKPDMEIARHESSVIVDELIASQRRLGLARHHVPHDMVPVQGLLLENNLGDASARIRAENPSENSMQRQYDTMRRALASWEDRDQRLAPARERAFYGALRNLLLESLSETTEQAQSNRLKAAYRWFTKNVPKSRPDVLGEAAASAVSLSLPSAKTTTYCSQKPATSSSKAKDIQEATSFQGKSDFYGVYSRDTGRTLPTAQLDTKAEKPQHSDSVGSKGEKAADLKAGTKFKSTSPKPTHTESLLSYRISPDPQQSLPSSQPHASELQPRTVRFPKQVSSLPSRAPNKSRSELVSWSAQALSAAMQKELRGLAEEDEELKQLRRRWNLATTQEGNWWKDIQDSMARWSVFRTRVEEEISRRIEAARYAAPHSHVYSATLNVLTKEGEDPDPLRPVSISPASDKSAPGAQYNTIDASAESRPQAAYAVSPYCRHKITPAHPPVPREPGELFEESLRDLNRVHAALDESGCPVSLAALRGGLMPPPARSGAECRQRLPKPGSFFGSFAEGAPGAARRKSPRRKSSRKSARGRKSKSPKRR</sequence>
<feature type="compositionally biased region" description="Polar residues" evidence="2">
    <location>
        <begin position="157"/>
        <end position="171"/>
    </location>
</feature>
<feature type="compositionally biased region" description="Polar residues" evidence="2">
    <location>
        <begin position="234"/>
        <end position="247"/>
    </location>
</feature>
<feature type="region of interest" description="Disordered" evidence="2">
    <location>
        <begin position="157"/>
        <end position="177"/>
    </location>
</feature>
<feature type="region of interest" description="Disordered" evidence="2">
    <location>
        <begin position="388"/>
        <end position="411"/>
    </location>
</feature>
<dbReference type="EMBL" id="GBEZ01023548">
    <property type="protein sequence ID" value="JAC63344.1"/>
    <property type="molecule type" value="Transcribed_RNA"/>
</dbReference>
<feature type="compositionally biased region" description="Basic residues" evidence="2">
    <location>
        <begin position="516"/>
        <end position="541"/>
    </location>
</feature>
<organism evidence="3">
    <name type="scientific">Tetraselmis sp. GSL018</name>
    <dbReference type="NCBI Taxonomy" id="582737"/>
    <lineage>
        <taxon>Eukaryota</taxon>
        <taxon>Viridiplantae</taxon>
        <taxon>Chlorophyta</taxon>
        <taxon>core chlorophytes</taxon>
        <taxon>Chlorodendrophyceae</taxon>
        <taxon>Chlorodendrales</taxon>
        <taxon>Chlorodendraceae</taxon>
        <taxon>Tetraselmis</taxon>
    </lineage>
</organism>
<proteinExistence type="predicted"/>
<reference evidence="3" key="1">
    <citation type="submission" date="2014-05" db="EMBL/GenBank/DDBJ databases">
        <title>The transcriptome of the halophilic microalga Tetraselmis sp. GSL018 isolated from the Great Salt Lake, Utah.</title>
        <authorList>
            <person name="Jinkerson R.E."/>
            <person name="D'Adamo S."/>
            <person name="Posewitz M.C."/>
        </authorList>
    </citation>
    <scope>NUCLEOTIDE SEQUENCE</scope>
    <source>
        <strain evidence="3">GSL018</strain>
    </source>
</reference>
<feature type="non-terminal residue" evidence="3">
    <location>
        <position position="1"/>
    </location>
</feature>
<protein>
    <submittedName>
        <fullName evidence="3">Uncharacterized protein</fullName>
    </submittedName>
</protein>
<feature type="compositionally biased region" description="Low complexity" evidence="2">
    <location>
        <begin position="253"/>
        <end position="265"/>
    </location>
</feature>
<feature type="region of interest" description="Disordered" evidence="2">
    <location>
        <begin position="486"/>
        <end position="541"/>
    </location>
</feature>
<evidence type="ECO:0000256" key="2">
    <source>
        <dbReference type="SAM" id="MobiDB-lite"/>
    </source>
</evidence>
<feature type="compositionally biased region" description="Polar residues" evidence="2">
    <location>
        <begin position="280"/>
        <end position="293"/>
    </location>
</feature>